<dbReference type="EMBL" id="UGHR01000007">
    <property type="protein sequence ID" value="STR46013.1"/>
    <property type="molecule type" value="Genomic_DNA"/>
</dbReference>
<dbReference type="RefSeq" id="WP_115230212.1">
    <property type="nucleotide sequence ID" value="NZ_CAWOLO010000027.1"/>
</dbReference>
<dbReference type="InterPro" id="IPR000292">
    <property type="entry name" value="For/NO2_transpt"/>
</dbReference>
<dbReference type="GO" id="GO:0005886">
    <property type="term" value="C:plasma membrane"/>
    <property type="evidence" value="ECO:0007669"/>
    <property type="project" value="TreeGrafter"/>
</dbReference>
<evidence type="ECO:0000313" key="10">
    <source>
        <dbReference type="Proteomes" id="UP000255108"/>
    </source>
</evidence>
<dbReference type="PROSITE" id="PS01005">
    <property type="entry name" value="FORMATE_NITRITE_TP_1"/>
    <property type="match status" value="1"/>
</dbReference>
<proteinExistence type="inferred from homology"/>
<feature type="transmembrane region" description="Helical" evidence="7">
    <location>
        <begin position="67"/>
        <end position="88"/>
    </location>
</feature>
<evidence type="ECO:0000256" key="1">
    <source>
        <dbReference type="ARBA" id="ARBA00004141"/>
    </source>
</evidence>
<reference evidence="8 10" key="1">
    <citation type="submission" date="2018-06" db="EMBL/GenBank/DDBJ databases">
        <authorList>
            <consortium name="Pathogen Informatics"/>
            <person name="Doyle S."/>
        </authorList>
    </citation>
    <scope>NUCLEOTIDE SEQUENCE [LARGE SCALE GENOMIC DNA]</scope>
    <source>
        <strain evidence="8 10">NCTC11159</strain>
    </source>
</reference>
<feature type="transmembrane region" description="Helical" evidence="7">
    <location>
        <begin position="236"/>
        <end position="258"/>
    </location>
</feature>
<keyword evidence="11" id="KW-1185">Reference proteome</keyword>
<dbReference type="Gene3D" id="1.20.1080.10">
    <property type="entry name" value="Glycerol uptake facilitator protein"/>
    <property type="match status" value="1"/>
</dbReference>
<dbReference type="Proteomes" id="UP000255108">
    <property type="component" value="Unassembled WGS sequence"/>
</dbReference>
<keyword evidence="3 7" id="KW-0812">Transmembrane</keyword>
<keyword evidence="4 7" id="KW-1133">Transmembrane helix</keyword>
<accession>A0A377SYE9</accession>
<protein>
    <submittedName>
        <fullName evidence="8">Formate channel 1</fullName>
    </submittedName>
    <submittedName>
        <fullName evidence="9">Formate/nitrite transporter</fullName>
    </submittedName>
</protein>
<organism evidence="8 10">
    <name type="scientific">Iodobacter fluviatilis</name>
    <dbReference type="NCBI Taxonomy" id="537"/>
    <lineage>
        <taxon>Bacteria</taxon>
        <taxon>Pseudomonadati</taxon>
        <taxon>Pseudomonadota</taxon>
        <taxon>Betaproteobacteria</taxon>
        <taxon>Neisseriales</taxon>
        <taxon>Chitinibacteraceae</taxon>
        <taxon>Iodobacter</taxon>
    </lineage>
</organism>
<dbReference type="EMBL" id="SMBT01000027">
    <property type="protein sequence ID" value="TCU81149.1"/>
    <property type="molecule type" value="Genomic_DNA"/>
</dbReference>
<comment type="similarity">
    <text evidence="6">Belongs to the FNT transporter (TC 1.A.16) family.</text>
</comment>
<dbReference type="InterPro" id="IPR024002">
    <property type="entry name" value="For/NO2_transpt_CS"/>
</dbReference>
<comment type="subcellular location">
    <subcellularLocation>
        <location evidence="1">Membrane</location>
        <topology evidence="1">Multi-pass membrane protein</topology>
    </subcellularLocation>
</comment>
<reference evidence="9 11" key="2">
    <citation type="submission" date="2019-03" db="EMBL/GenBank/DDBJ databases">
        <title>Genomic Encyclopedia of Type Strains, Phase IV (KMG-IV): sequencing the most valuable type-strain genomes for metagenomic binning, comparative biology and taxonomic classification.</title>
        <authorList>
            <person name="Goeker M."/>
        </authorList>
    </citation>
    <scope>NUCLEOTIDE SEQUENCE [LARGE SCALE GENOMIC DNA]</scope>
    <source>
        <strain evidence="9 11">DSM 3764</strain>
    </source>
</reference>
<evidence type="ECO:0000256" key="7">
    <source>
        <dbReference type="SAM" id="Phobius"/>
    </source>
</evidence>
<feature type="transmembrane region" description="Helical" evidence="7">
    <location>
        <begin position="29"/>
        <end position="55"/>
    </location>
</feature>
<dbReference type="NCBIfam" id="TIGR00790">
    <property type="entry name" value="fnt"/>
    <property type="match status" value="1"/>
</dbReference>
<evidence type="ECO:0000256" key="4">
    <source>
        <dbReference type="ARBA" id="ARBA00022989"/>
    </source>
</evidence>
<evidence type="ECO:0000256" key="5">
    <source>
        <dbReference type="ARBA" id="ARBA00023136"/>
    </source>
</evidence>
<keyword evidence="5 7" id="KW-0472">Membrane</keyword>
<dbReference type="OrthoDB" id="9786493at2"/>
<evidence type="ECO:0000256" key="6">
    <source>
        <dbReference type="ARBA" id="ARBA00049660"/>
    </source>
</evidence>
<name>A0A377SYE9_9NEIS</name>
<evidence type="ECO:0000313" key="11">
    <source>
        <dbReference type="Proteomes" id="UP000295794"/>
    </source>
</evidence>
<evidence type="ECO:0000256" key="2">
    <source>
        <dbReference type="ARBA" id="ARBA00022448"/>
    </source>
</evidence>
<evidence type="ECO:0000313" key="9">
    <source>
        <dbReference type="EMBL" id="TCU81149.1"/>
    </source>
</evidence>
<dbReference type="AlphaFoldDB" id="A0A377SYE9"/>
<dbReference type="Proteomes" id="UP000295794">
    <property type="component" value="Unassembled WGS sequence"/>
</dbReference>
<gene>
    <name evidence="8" type="primary">focA</name>
    <name evidence="9" type="ORF">EV682_12719</name>
    <name evidence="8" type="ORF">NCTC11159_04617</name>
</gene>
<evidence type="ECO:0000256" key="3">
    <source>
        <dbReference type="ARBA" id="ARBA00022692"/>
    </source>
</evidence>
<dbReference type="FunFam" id="1.20.1080.10:FF:000011">
    <property type="entry name" value="Formate family transporter"/>
    <property type="match status" value="1"/>
</dbReference>
<feature type="transmembrane region" description="Helical" evidence="7">
    <location>
        <begin position="109"/>
        <end position="131"/>
    </location>
</feature>
<feature type="transmembrane region" description="Helical" evidence="7">
    <location>
        <begin position="160"/>
        <end position="182"/>
    </location>
</feature>
<dbReference type="PANTHER" id="PTHR30520">
    <property type="entry name" value="FORMATE TRANSPORTER-RELATED"/>
    <property type="match status" value="1"/>
</dbReference>
<dbReference type="Pfam" id="PF01226">
    <property type="entry name" value="Form_Nir_trans"/>
    <property type="match status" value="1"/>
</dbReference>
<keyword evidence="2" id="KW-0813">Transport</keyword>
<dbReference type="PANTHER" id="PTHR30520:SF6">
    <property type="entry name" value="FORMATE_NITRATE FAMILY TRANSPORTER (EUROFUNG)"/>
    <property type="match status" value="1"/>
</dbReference>
<sequence length="272" mass="29154">MSEMNSPQQIVDYVDHAALDKAALPFSRLIVMAMLGGAFIGLGGLLAIVVTGGSVELLASNPGLAKLLFGALFPLGFIAVVLTGADLFTSNCATQVVSLWRKKLNPAQVLRVWSVSYSGNFIGACLAAWAFTHMTQLFPAGQPCTQYLLSVAEHKLANPFMVSFMRGVLANLLVCIATWQGYSAKDTLGRMLGIWFPVMAFVALGMEHSIANMFFIPAAMLAGLDITWAHFFTANLLPVTLGNLVGGALFVGLPYAYIYTRPQKNTAAAKKI</sequence>
<dbReference type="InterPro" id="IPR023271">
    <property type="entry name" value="Aquaporin-like"/>
</dbReference>
<evidence type="ECO:0000313" key="8">
    <source>
        <dbReference type="EMBL" id="STR46013.1"/>
    </source>
</evidence>
<dbReference type="GO" id="GO:0015499">
    <property type="term" value="F:formate transmembrane transporter activity"/>
    <property type="evidence" value="ECO:0007669"/>
    <property type="project" value="TreeGrafter"/>
</dbReference>
<feature type="transmembrane region" description="Helical" evidence="7">
    <location>
        <begin position="194"/>
        <end position="216"/>
    </location>
</feature>